<dbReference type="AlphaFoldDB" id="A0A9P7SN73"/>
<evidence type="ECO:0000313" key="5">
    <source>
        <dbReference type="Proteomes" id="UP000784919"/>
    </source>
</evidence>
<dbReference type="EMBL" id="SRPS01000159">
    <property type="protein sequence ID" value="KAG5965044.1"/>
    <property type="molecule type" value="Genomic_DNA"/>
</dbReference>
<feature type="chain" id="PRO_5040252344" evidence="1">
    <location>
        <begin position="20"/>
        <end position="81"/>
    </location>
</feature>
<evidence type="ECO:0000313" key="2">
    <source>
        <dbReference type="EMBL" id="KAG5956362.1"/>
    </source>
</evidence>
<dbReference type="Proteomes" id="UP000742024">
    <property type="component" value="Unassembled WGS sequence"/>
</dbReference>
<reference evidence="3 4" key="1">
    <citation type="journal article" date="2020" name="bioRxiv">
        <title>Whole genome comparisons of ergot fungi reveals the divergence and evolution of species within the genus Claviceps are the result of varying mechanisms driving genome evolution and host range expansion.</title>
        <authorList>
            <person name="Wyka S.A."/>
            <person name="Mondo S.J."/>
            <person name="Liu M."/>
            <person name="Dettman J."/>
            <person name="Nalam V."/>
            <person name="Broders K.D."/>
        </authorList>
    </citation>
    <scope>NUCLEOTIDE SEQUENCE</scope>
    <source>
        <strain evidence="3">CCC 1102</strain>
        <strain evidence="2 4">LM583</strain>
    </source>
</reference>
<accession>A0A9P7SN73</accession>
<gene>
    <name evidence="3" type="ORF">E4U56_001916</name>
    <name evidence="2" type="ORF">E4U57_002650</name>
</gene>
<sequence length="81" mass="8732">MKFLTSVVALAAMASTTLACHCRTGSGGYDMDTTKVCCMRTGVSMLPHTCPNGALNQDYGMKMDAFRACCFEANLQVTCDY</sequence>
<proteinExistence type="predicted"/>
<protein>
    <submittedName>
        <fullName evidence="3">Uncharacterized protein</fullName>
    </submittedName>
</protein>
<dbReference type="EMBL" id="SRPR01000209">
    <property type="protein sequence ID" value="KAG5956362.1"/>
    <property type="molecule type" value="Genomic_DNA"/>
</dbReference>
<comment type="caution">
    <text evidence="3">The sequence shown here is derived from an EMBL/GenBank/DDBJ whole genome shotgun (WGS) entry which is preliminary data.</text>
</comment>
<keyword evidence="4" id="KW-1185">Reference proteome</keyword>
<dbReference type="PROSITE" id="PS51257">
    <property type="entry name" value="PROKAR_LIPOPROTEIN"/>
    <property type="match status" value="1"/>
</dbReference>
<dbReference type="OrthoDB" id="4959702at2759"/>
<evidence type="ECO:0000313" key="4">
    <source>
        <dbReference type="Proteomes" id="UP000742024"/>
    </source>
</evidence>
<evidence type="ECO:0000256" key="1">
    <source>
        <dbReference type="SAM" id="SignalP"/>
    </source>
</evidence>
<keyword evidence="1" id="KW-0732">Signal</keyword>
<dbReference type="Proteomes" id="UP000784919">
    <property type="component" value="Unassembled WGS sequence"/>
</dbReference>
<feature type="signal peptide" evidence="1">
    <location>
        <begin position="1"/>
        <end position="19"/>
    </location>
</feature>
<organism evidence="3 5">
    <name type="scientific">Claviceps arundinis</name>
    <dbReference type="NCBI Taxonomy" id="1623583"/>
    <lineage>
        <taxon>Eukaryota</taxon>
        <taxon>Fungi</taxon>
        <taxon>Dikarya</taxon>
        <taxon>Ascomycota</taxon>
        <taxon>Pezizomycotina</taxon>
        <taxon>Sordariomycetes</taxon>
        <taxon>Hypocreomycetidae</taxon>
        <taxon>Hypocreales</taxon>
        <taxon>Clavicipitaceae</taxon>
        <taxon>Claviceps</taxon>
    </lineage>
</organism>
<evidence type="ECO:0000313" key="3">
    <source>
        <dbReference type="EMBL" id="KAG5965044.1"/>
    </source>
</evidence>
<name>A0A9P7SN73_9HYPO</name>